<feature type="signal peptide" evidence="1">
    <location>
        <begin position="1"/>
        <end position="22"/>
    </location>
</feature>
<name>A0A8J8NTG9_HALGN</name>
<dbReference type="EMBL" id="RRYP01006130">
    <property type="protein sequence ID" value="TNV81451.1"/>
    <property type="molecule type" value="Genomic_DNA"/>
</dbReference>
<reference evidence="2" key="1">
    <citation type="submission" date="2019-06" db="EMBL/GenBank/DDBJ databases">
        <authorList>
            <person name="Zheng W."/>
        </authorList>
    </citation>
    <scope>NUCLEOTIDE SEQUENCE</scope>
    <source>
        <strain evidence="2">QDHG01</strain>
    </source>
</reference>
<keyword evidence="3" id="KW-1185">Reference proteome</keyword>
<dbReference type="AlphaFoldDB" id="A0A8J8NTG9"/>
<accession>A0A8J8NTG9</accession>
<dbReference type="Proteomes" id="UP000785679">
    <property type="component" value="Unassembled WGS sequence"/>
</dbReference>
<feature type="chain" id="PRO_5035145686" evidence="1">
    <location>
        <begin position="23"/>
        <end position="166"/>
    </location>
</feature>
<protein>
    <submittedName>
        <fullName evidence="2">Uncharacterized protein</fullName>
    </submittedName>
</protein>
<evidence type="ECO:0000256" key="1">
    <source>
        <dbReference type="SAM" id="SignalP"/>
    </source>
</evidence>
<gene>
    <name evidence="2" type="ORF">FGO68_gene17593</name>
</gene>
<proteinExistence type="predicted"/>
<keyword evidence="1" id="KW-0732">Signal</keyword>
<evidence type="ECO:0000313" key="2">
    <source>
        <dbReference type="EMBL" id="TNV81451.1"/>
    </source>
</evidence>
<sequence>MWKIKGKFCLINLLTNLELCQAQTLLFKTSKWSRQQLVQGHSFIKRLCMDRKILKNYQINLLVAGGKPQDVRISLKELAKYQIAVEQSNLAENLTLNLQVVRYRTKDSDAKFPEAKLKTAIGLSTQVKVTFIFPYLEKLKKILNMLTDLSNGKDLNLQIYLTYLSM</sequence>
<evidence type="ECO:0000313" key="3">
    <source>
        <dbReference type="Proteomes" id="UP000785679"/>
    </source>
</evidence>
<comment type="caution">
    <text evidence="2">The sequence shown here is derived from an EMBL/GenBank/DDBJ whole genome shotgun (WGS) entry which is preliminary data.</text>
</comment>
<organism evidence="2 3">
    <name type="scientific">Halteria grandinella</name>
    <dbReference type="NCBI Taxonomy" id="5974"/>
    <lineage>
        <taxon>Eukaryota</taxon>
        <taxon>Sar</taxon>
        <taxon>Alveolata</taxon>
        <taxon>Ciliophora</taxon>
        <taxon>Intramacronucleata</taxon>
        <taxon>Spirotrichea</taxon>
        <taxon>Stichotrichia</taxon>
        <taxon>Sporadotrichida</taxon>
        <taxon>Halteriidae</taxon>
        <taxon>Halteria</taxon>
    </lineage>
</organism>